<evidence type="ECO:0000256" key="9">
    <source>
        <dbReference type="PROSITE-ProRule" id="PRU01384"/>
    </source>
</evidence>
<protein>
    <recommendedName>
        <fullName evidence="8">DNA gyrase subunit A</fullName>
        <ecNumber evidence="8">5.6.2.2</ecNumber>
    </recommendedName>
</protein>
<keyword evidence="4 8" id="KW-0067">ATP-binding</keyword>
<keyword evidence="7 8" id="KW-0413">Isomerase</keyword>
<evidence type="ECO:0000256" key="5">
    <source>
        <dbReference type="ARBA" id="ARBA00023029"/>
    </source>
</evidence>
<dbReference type="NCBIfam" id="TIGR01063">
    <property type="entry name" value="gyrA"/>
    <property type="match status" value="1"/>
</dbReference>
<dbReference type="PROSITE" id="PS52040">
    <property type="entry name" value="TOPO_IIA"/>
    <property type="match status" value="1"/>
</dbReference>
<evidence type="ECO:0000313" key="12">
    <source>
        <dbReference type="EMBL" id="WZN45070.1"/>
    </source>
</evidence>
<keyword evidence="8" id="KW-0963">Cytoplasm</keyword>
<evidence type="ECO:0000256" key="3">
    <source>
        <dbReference type="ARBA" id="ARBA00022741"/>
    </source>
</evidence>
<dbReference type="InterPro" id="IPR002205">
    <property type="entry name" value="Topo_IIA_dom_A"/>
</dbReference>
<dbReference type="Gene3D" id="2.120.10.90">
    <property type="entry name" value="DNA gyrase/topoisomerase IV, subunit A, C-terminal"/>
    <property type="match status" value="1"/>
</dbReference>
<dbReference type="Gene3D" id="3.30.1360.40">
    <property type="match status" value="1"/>
</dbReference>
<dbReference type="InterPro" id="IPR013760">
    <property type="entry name" value="Topo_IIA-like_dom_sf"/>
</dbReference>
<proteinExistence type="inferred from homology"/>
<dbReference type="HAMAP" id="MF_01897">
    <property type="entry name" value="GyrA"/>
    <property type="match status" value="1"/>
</dbReference>
<dbReference type="InterPro" id="IPR013758">
    <property type="entry name" value="Topo_IIA_A/C_ab"/>
</dbReference>
<dbReference type="PANTHER" id="PTHR43493">
    <property type="entry name" value="DNA GYRASE/TOPOISOMERASE SUBUNIT A"/>
    <property type="match status" value="1"/>
</dbReference>
<dbReference type="InterPro" id="IPR050220">
    <property type="entry name" value="Type_II_DNA_Topoisomerases"/>
</dbReference>
<comment type="subunit">
    <text evidence="8">Heterotetramer, composed of two GyrA and two GyrB chains. In the heterotetramer, GyrA contains the active site tyrosine that forms a transient covalent intermediate with DNA, while GyrB binds cofactors and catalyzes ATP hydrolysis.</text>
</comment>
<dbReference type="EMBL" id="CP150096">
    <property type="protein sequence ID" value="WZN45070.1"/>
    <property type="molecule type" value="Genomic_DNA"/>
</dbReference>
<evidence type="ECO:0000256" key="6">
    <source>
        <dbReference type="ARBA" id="ARBA00023125"/>
    </source>
</evidence>
<dbReference type="SUPFAM" id="SSF101904">
    <property type="entry name" value="GyrA/ParC C-terminal domain-like"/>
    <property type="match status" value="1"/>
</dbReference>
<dbReference type="SUPFAM" id="SSF56719">
    <property type="entry name" value="Type II DNA topoisomerase"/>
    <property type="match status" value="1"/>
</dbReference>
<evidence type="ECO:0000259" key="11">
    <source>
        <dbReference type="PROSITE" id="PS52040"/>
    </source>
</evidence>
<dbReference type="InterPro" id="IPR035516">
    <property type="entry name" value="Gyrase/topoIV_suA_C"/>
</dbReference>
<keyword evidence="6 8" id="KW-0238">DNA-binding</keyword>
<feature type="active site" description="O-(5'-phospho-DNA)-tyrosine intermediate" evidence="8 9">
    <location>
        <position position="130"/>
    </location>
</feature>
<dbReference type="InterPro" id="IPR006691">
    <property type="entry name" value="GyrA/parC_rep"/>
</dbReference>
<dbReference type="SMART" id="SM00434">
    <property type="entry name" value="TOP4c"/>
    <property type="match status" value="1"/>
</dbReference>
<reference evidence="12 13" key="1">
    <citation type="submission" date="2024-03" db="EMBL/GenBank/DDBJ databases">
        <title>Chitinophaga caseinilytica sp. nov., a casein hydrolysing bacterium isolated from forest soil.</title>
        <authorList>
            <person name="Lee D.S."/>
            <person name="Han D.M."/>
            <person name="Baek J.H."/>
            <person name="Choi D.G."/>
            <person name="Jeon J.H."/>
            <person name="Jeon C.O."/>
        </authorList>
    </citation>
    <scope>NUCLEOTIDE SEQUENCE [LARGE SCALE GENOMIC DNA]</scope>
    <source>
        <strain evidence="12 13">KACC 19118</strain>
    </source>
</reference>
<evidence type="ECO:0000256" key="7">
    <source>
        <dbReference type="ARBA" id="ARBA00023235"/>
    </source>
</evidence>
<dbReference type="InterPro" id="IPR005743">
    <property type="entry name" value="GyrA"/>
</dbReference>
<feature type="compositionally biased region" description="Low complexity" evidence="10">
    <location>
        <begin position="844"/>
        <end position="856"/>
    </location>
</feature>
<feature type="region of interest" description="Disordered" evidence="10">
    <location>
        <begin position="834"/>
        <end position="874"/>
    </location>
</feature>
<evidence type="ECO:0000256" key="8">
    <source>
        <dbReference type="HAMAP-Rule" id="MF_01897"/>
    </source>
</evidence>
<evidence type="ECO:0000256" key="1">
    <source>
        <dbReference type="ARBA" id="ARBA00000185"/>
    </source>
</evidence>
<comment type="similarity">
    <text evidence="2 8">Belongs to the type II topoisomerase GyrA/ParC subunit family.</text>
</comment>
<keyword evidence="3 8" id="KW-0547">Nucleotide-binding</keyword>
<dbReference type="InterPro" id="IPR013757">
    <property type="entry name" value="Topo_IIA_A_a_sf"/>
</dbReference>
<dbReference type="PANTHER" id="PTHR43493:SF5">
    <property type="entry name" value="DNA GYRASE SUBUNIT A, CHLOROPLASTIC_MITOCHONDRIAL"/>
    <property type="match status" value="1"/>
</dbReference>
<comment type="miscellaneous">
    <text evidence="8">Few gyrases are as efficient as E.coli at forming negative supercoils. Not all organisms have 2 type II topoisomerases; in organisms with a single type II topoisomerase this enzyme also has to decatenate newly replicated chromosomes.</text>
</comment>
<evidence type="ECO:0000256" key="2">
    <source>
        <dbReference type="ARBA" id="ARBA00008263"/>
    </source>
</evidence>
<sequence>MIDNTDNQNNQKEGRIVPINIEEQMKTAYIDYSMSVIVGRALPDVRDGFKPVHRRVLFGMHELGNTHNKPYKKSARVVGDVMGKYHPHGDASVYDTMVRMAQPWSLRYMLIDGQGNFGSIDGDMPAAMRYTEVRLQKIAEAMLEDLEKDTVDFTFNFDDTLEEPLVLPTRIPNLLANGASGIAVGMATNIMPHNLSELVDGLTAMIENRDITTEELIKHIKAPDFPTGGIIYGFEGVKQGFETGRGRVVVRGKIMSETAKTGKEKLVIYELPYQVNKAVLHQKIAQLVNDKVIEGISDVRDESDREGMRLVIDLKREAIPNVIINQLYKYSELQTSYGINNVVLVKGRPRIMNLRDLLTEFIEFRHEVVTRRTQFELREAEKKAHILAGYLIALDHLDEVIALIRNSATPDVAREGLMSSFGLSEIQAKAILELRLQRLTGMERDKIREEYEEIMQLIGRLKEILGDEGLRMQIIKTELEEVKKKFGDERKTEIQYLAAEMRIEDIIAEEDVVITISHLGYIKRTSAYDYRQQKRGGRGAMGGKTRDEDYIEHLFVASTHHTMLFFTEKGRCYWLKVYEIPEGEKSGKGRAIQNLITLPSDDKIRAIIDIKDLGDKDFINSHYIVLCTRNGIIKKTLLEEFSRPRTNGVNAITVNDGDQLLEAKLTNGNSEIMMAVKSGRAIRFPENTVRDTGRGAIGVRGIEVDNEKDEVVGMICVDKEDKTKTVLVVSEKGFGKRTDIEEYRITNRGGKGVKTISITEKTGSLISIVDVTETNDLMITCKSGITIRMAVGDVREAGRATQGVRLIRMDESDEIAAVARLDEQEEDEIVEIAEGVEGGEEGAEGAAEGAGSAGEAAEGGEEAAGEAAPESTEE</sequence>
<feature type="domain" description="Topo IIA-type catalytic" evidence="11">
    <location>
        <begin position="42"/>
        <end position="506"/>
    </location>
</feature>
<comment type="catalytic activity">
    <reaction evidence="1 8 9">
        <text>ATP-dependent breakage, passage and rejoining of double-stranded DNA.</text>
        <dbReference type="EC" id="5.6.2.2"/>
    </reaction>
</comment>
<dbReference type="Proteomes" id="UP001449657">
    <property type="component" value="Chromosome"/>
</dbReference>
<dbReference type="EC" id="5.6.2.2" evidence="8"/>
<evidence type="ECO:0000256" key="4">
    <source>
        <dbReference type="ARBA" id="ARBA00022840"/>
    </source>
</evidence>
<dbReference type="Pfam" id="PF03989">
    <property type="entry name" value="DNA_gyraseA_C"/>
    <property type="match status" value="6"/>
</dbReference>
<dbReference type="Gene3D" id="1.10.268.10">
    <property type="entry name" value="Topoisomerase, domain 3"/>
    <property type="match status" value="1"/>
</dbReference>
<feature type="compositionally biased region" description="Low complexity" evidence="10">
    <location>
        <begin position="865"/>
        <end position="874"/>
    </location>
</feature>
<name>A0ABZ2YZF2_9BACT</name>
<dbReference type="Gene3D" id="3.90.199.10">
    <property type="entry name" value="Topoisomerase II, domain 5"/>
    <property type="match status" value="1"/>
</dbReference>
<evidence type="ECO:0000313" key="13">
    <source>
        <dbReference type="Proteomes" id="UP001449657"/>
    </source>
</evidence>
<dbReference type="RefSeq" id="WP_341839825.1">
    <property type="nucleotide sequence ID" value="NZ_CP149792.1"/>
</dbReference>
<gene>
    <name evidence="8 12" type="primary">gyrA</name>
    <name evidence="12" type="ORF">WJU22_19420</name>
</gene>
<organism evidence="12 13">
    <name type="scientific">Chitinophaga caseinilytica</name>
    <dbReference type="NCBI Taxonomy" id="2267521"/>
    <lineage>
        <taxon>Bacteria</taxon>
        <taxon>Pseudomonadati</taxon>
        <taxon>Bacteroidota</taxon>
        <taxon>Chitinophagia</taxon>
        <taxon>Chitinophagales</taxon>
        <taxon>Chitinophagaceae</taxon>
        <taxon>Chitinophaga</taxon>
    </lineage>
</organism>
<comment type="subcellular location">
    <subcellularLocation>
        <location evidence="8">Cytoplasm</location>
    </subcellularLocation>
</comment>
<dbReference type="CDD" id="cd00187">
    <property type="entry name" value="TOP4c"/>
    <property type="match status" value="1"/>
</dbReference>
<dbReference type="GO" id="GO:0003918">
    <property type="term" value="F:DNA topoisomerase type II (double strand cut, ATP-hydrolyzing) activity"/>
    <property type="evidence" value="ECO:0007669"/>
    <property type="project" value="UniProtKB-EC"/>
</dbReference>
<dbReference type="Pfam" id="PF00521">
    <property type="entry name" value="DNA_topoisoIV"/>
    <property type="match status" value="1"/>
</dbReference>
<keyword evidence="5 8" id="KW-0799">Topoisomerase</keyword>
<evidence type="ECO:0000256" key="10">
    <source>
        <dbReference type="SAM" id="MobiDB-lite"/>
    </source>
</evidence>
<accession>A0ABZ2YZF2</accession>
<dbReference type="NCBIfam" id="NF004044">
    <property type="entry name" value="PRK05561.1"/>
    <property type="match status" value="1"/>
</dbReference>
<keyword evidence="13" id="KW-1185">Reference proteome</keyword>
<comment type="function">
    <text evidence="8">A type II topoisomerase that negatively supercoils closed circular double-stranded (ds) DNA in an ATP-dependent manner to modulate DNA topology and maintain chromosomes in an underwound state. Negative supercoiling favors strand separation, and DNA replication, transcription, recombination and repair, all of which involve strand separation. Also able to catalyze the interconversion of other topological isomers of dsDNA rings, including catenanes and knotted rings. Type II topoisomerases break and join 2 DNA strands simultaneously in an ATP-dependent manner.</text>
</comment>
<dbReference type="NCBIfam" id="NF004043">
    <property type="entry name" value="PRK05560.1"/>
    <property type="match status" value="1"/>
</dbReference>
<feature type="short sequence motif" description="GyrA-box" evidence="8">
    <location>
        <begin position="533"/>
        <end position="539"/>
    </location>
</feature>